<dbReference type="AlphaFoldDB" id="A0A645H1K9"/>
<evidence type="ECO:0000256" key="1">
    <source>
        <dbReference type="ARBA" id="ARBA00006484"/>
    </source>
</evidence>
<dbReference type="EMBL" id="VSSQ01084340">
    <property type="protein sequence ID" value="MPN32366.1"/>
    <property type="molecule type" value="Genomic_DNA"/>
</dbReference>
<dbReference type="Pfam" id="PF13561">
    <property type="entry name" value="adh_short_C2"/>
    <property type="match status" value="1"/>
</dbReference>
<dbReference type="PRINTS" id="PR00081">
    <property type="entry name" value="GDHRDH"/>
</dbReference>
<evidence type="ECO:0000313" key="2">
    <source>
        <dbReference type="EMBL" id="MPN32366.1"/>
    </source>
</evidence>
<comment type="caution">
    <text evidence="2">The sequence shown here is derived from an EMBL/GenBank/DDBJ whole genome shotgun (WGS) entry which is preliminary data.</text>
</comment>
<dbReference type="Gene3D" id="3.40.50.720">
    <property type="entry name" value="NAD(P)-binding Rossmann-like Domain"/>
    <property type="match status" value="1"/>
</dbReference>
<organism evidence="2">
    <name type="scientific">bioreactor metagenome</name>
    <dbReference type="NCBI Taxonomy" id="1076179"/>
    <lineage>
        <taxon>unclassified sequences</taxon>
        <taxon>metagenomes</taxon>
        <taxon>ecological metagenomes</taxon>
    </lineage>
</organism>
<dbReference type="SUPFAM" id="SSF51735">
    <property type="entry name" value="NAD(P)-binding Rossmann-fold domains"/>
    <property type="match status" value="1"/>
</dbReference>
<dbReference type="GO" id="GO:0008874">
    <property type="term" value="F:gluconate 5-dehydrogenase activity"/>
    <property type="evidence" value="ECO:0007669"/>
    <property type="project" value="UniProtKB-EC"/>
</dbReference>
<dbReference type="InterPro" id="IPR002347">
    <property type="entry name" value="SDR_fam"/>
</dbReference>
<reference evidence="2" key="1">
    <citation type="submission" date="2019-08" db="EMBL/GenBank/DDBJ databases">
        <authorList>
            <person name="Kucharzyk K."/>
            <person name="Murdoch R.W."/>
            <person name="Higgins S."/>
            <person name="Loffler F."/>
        </authorList>
    </citation>
    <scope>NUCLEOTIDE SEQUENCE</scope>
</reference>
<sequence length="158" mass="17089">MKREPLLSMPEAMWQSVIQTNLTSAFLVGKEVASLMAQNEGGKIINICSLMSEVGRVSTGAYAAAKGGLKMLTKAMVTEWASYDIQVNGIGPGYILTEMTQPLSEDMNFDAWLKKRTPARRWGKPSDLIGSLLFLASPASNFVNGQIIYVDGGILASL</sequence>
<comment type="similarity">
    <text evidence="1">Belongs to the short-chain dehydrogenases/reductases (SDR) family.</text>
</comment>
<name>A0A645H1K9_9ZZZZ</name>
<proteinExistence type="inferred from homology"/>
<dbReference type="EC" id="1.1.1.69" evidence="2"/>
<keyword evidence="2" id="KW-0560">Oxidoreductase</keyword>
<accession>A0A645H1K9</accession>
<gene>
    <name evidence="2" type="primary">idnO_12</name>
    <name evidence="2" type="ORF">SDC9_179844</name>
</gene>
<dbReference type="InterPro" id="IPR036291">
    <property type="entry name" value="NAD(P)-bd_dom_sf"/>
</dbReference>
<dbReference type="PANTHER" id="PTHR42760">
    <property type="entry name" value="SHORT-CHAIN DEHYDROGENASES/REDUCTASES FAMILY MEMBER"/>
    <property type="match status" value="1"/>
</dbReference>
<protein>
    <submittedName>
        <fullName evidence="2">5-keto-D-gluconate 5-reductase</fullName>
        <ecNumber evidence="2">1.1.1.69</ecNumber>
    </submittedName>
</protein>